<dbReference type="EMBL" id="JANURM010000008">
    <property type="protein sequence ID" value="MDL0089123.1"/>
    <property type="molecule type" value="Genomic_DNA"/>
</dbReference>
<proteinExistence type="inferred from homology"/>
<dbReference type="Gene3D" id="3.30.1490.110">
    <property type="match status" value="1"/>
</dbReference>
<evidence type="ECO:0000313" key="9">
    <source>
        <dbReference type="Proteomes" id="UP001173801"/>
    </source>
</evidence>
<dbReference type="NCBIfam" id="TIGR01174">
    <property type="entry name" value="ftsA"/>
    <property type="match status" value="1"/>
</dbReference>
<comment type="function">
    <text evidence="5 6">Cell division protein that is involved in the assembly of the Z ring. May serve as a membrane anchor for the Z ring.</text>
</comment>
<sequence length="473" mass="52272">MGLKILGIDIGSFETRAVIAEQDEAGVVRIIGIGKEKSQGVKNGAISNIEEVAISVKNALNTAQKIAGTRYDRVVVSISGANVKSVNSRGVVNIPNHQITLREIERVMESAESYKVDMPTNYEKIHVLPYNFKVDEQDNIEDPLGMTGSRLEVQTHIIIAPTSMVSNIRSAIKKAGILIDNLVLSGYASAIATLSDDERELGVVLVDIGSSTTDIVIHHGNSIIFNYFFPLGSGRITNDLSIALQTPISKAEELKINYANLMSKSVDFIEVPLLGDEKESKTFSLDVLSKPIQIRLEENLGVVLSSIQEAQKTNEKLKETIGAGIVFTGGMTKLEGFKEIADLMFAQMRVRVAKPKNLEGFYEVMSDPANSCVVGLCLYGAGKFTPYEIDSEKRMRYKGENIPKSKNSDSFLNVKDEIEIEKNDEKKDEIGGGFEIKTQDEKSDLLDISNLGEQKKEPNFLVKIWQKIINWFF</sequence>
<dbReference type="InterPro" id="IPR050696">
    <property type="entry name" value="FtsA/MreB"/>
</dbReference>
<accession>A0ABT7HRS8</accession>
<name>A0ABT7HRS8_9BACT</name>
<evidence type="ECO:0000256" key="2">
    <source>
        <dbReference type="ARBA" id="ARBA00022618"/>
    </source>
</evidence>
<comment type="subunit">
    <text evidence="5">Self-interacts. Interacts with FtsZ.</text>
</comment>
<keyword evidence="4 5" id="KW-0131">Cell cycle</keyword>
<gene>
    <name evidence="5 8" type="primary">ftsA</name>
    <name evidence="8" type="ORF">NYG85_07075</name>
</gene>
<feature type="domain" description="SHS2" evidence="7">
    <location>
        <begin position="5"/>
        <end position="193"/>
    </location>
</feature>
<dbReference type="GO" id="GO:0051301">
    <property type="term" value="P:cell division"/>
    <property type="evidence" value="ECO:0007669"/>
    <property type="project" value="UniProtKB-KW"/>
</dbReference>
<evidence type="ECO:0000256" key="3">
    <source>
        <dbReference type="ARBA" id="ARBA00023136"/>
    </source>
</evidence>
<dbReference type="InterPro" id="IPR003494">
    <property type="entry name" value="SHS2_FtsA"/>
</dbReference>
<dbReference type="Pfam" id="PF02491">
    <property type="entry name" value="SHS2_FTSA"/>
    <property type="match status" value="1"/>
</dbReference>
<evidence type="ECO:0000256" key="1">
    <source>
        <dbReference type="ARBA" id="ARBA00022475"/>
    </source>
</evidence>
<protein>
    <recommendedName>
        <fullName evidence="5 6">Cell division protein FtsA</fullName>
    </recommendedName>
</protein>
<dbReference type="Pfam" id="PF14450">
    <property type="entry name" value="FtsA"/>
    <property type="match status" value="2"/>
</dbReference>
<dbReference type="PANTHER" id="PTHR32432">
    <property type="entry name" value="CELL DIVISION PROTEIN FTSA-RELATED"/>
    <property type="match status" value="1"/>
</dbReference>
<reference evidence="8" key="2">
    <citation type="journal article" date="2023" name="Microorganisms">
        <title>Isolation and Genomic Characteristics of Cat-Borne Campylobacter felis sp. nov. and Sheep-Borne Campylobacter ovis sp. nov.</title>
        <authorList>
            <person name="Wang H."/>
            <person name="Li Y."/>
            <person name="Gu Y."/>
            <person name="Zhou G."/>
            <person name="Chen X."/>
            <person name="Zhang X."/>
            <person name="Shao Z."/>
            <person name="Zhang J."/>
            <person name="Zhang M."/>
        </authorList>
    </citation>
    <scope>NUCLEOTIDE SEQUENCE</scope>
    <source>
        <strain evidence="8">PS10</strain>
    </source>
</reference>
<evidence type="ECO:0000259" key="7">
    <source>
        <dbReference type="SMART" id="SM00842"/>
    </source>
</evidence>
<evidence type="ECO:0000313" key="8">
    <source>
        <dbReference type="EMBL" id="MDL0089123.1"/>
    </source>
</evidence>
<dbReference type="Proteomes" id="UP001173801">
    <property type="component" value="Unassembled WGS sequence"/>
</dbReference>
<comment type="caution">
    <text evidence="8">The sequence shown here is derived from an EMBL/GenBank/DDBJ whole genome shotgun (WGS) entry which is preliminary data.</text>
</comment>
<keyword evidence="3 5" id="KW-0472">Membrane</keyword>
<reference evidence="8" key="1">
    <citation type="submission" date="2022-08" db="EMBL/GenBank/DDBJ databases">
        <authorList>
            <person name="Wang H."/>
        </authorList>
    </citation>
    <scope>NUCLEOTIDE SEQUENCE</scope>
    <source>
        <strain evidence="8">PS10</strain>
    </source>
</reference>
<comment type="subcellular location">
    <subcellularLocation>
        <location evidence="5">Cell membrane</location>
        <topology evidence="5">Peripheral membrane protein</topology>
        <orientation evidence="5">Cytoplasmic side</orientation>
    </subcellularLocation>
    <text evidence="5">Localizes to the Z ring in an FtsZ-dependent manner. Targeted to the membrane through a conserved C-terminal amphipathic helix.</text>
</comment>
<evidence type="ECO:0000256" key="5">
    <source>
        <dbReference type="HAMAP-Rule" id="MF_02033"/>
    </source>
</evidence>
<dbReference type="SMART" id="SM00842">
    <property type="entry name" value="FtsA"/>
    <property type="match status" value="1"/>
</dbReference>
<organism evidence="8 9">
    <name type="scientific">Campylobacter gastrosuis</name>
    <dbReference type="NCBI Taxonomy" id="2974576"/>
    <lineage>
        <taxon>Bacteria</taxon>
        <taxon>Pseudomonadati</taxon>
        <taxon>Campylobacterota</taxon>
        <taxon>Epsilonproteobacteria</taxon>
        <taxon>Campylobacterales</taxon>
        <taxon>Campylobacteraceae</taxon>
        <taxon>Campylobacter</taxon>
    </lineage>
</organism>
<dbReference type="CDD" id="cd24048">
    <property type="entry name" value="ASKHA_NBD_FtsA"/>
    <property type="match status" value="1"/>
</dbReference>
<evidence type="ECO:0000256" key="4">
    <source>
        <dbReference type="ARBA" id="ARBA00023306"/>
    </source>
</evidence>
<comment type="similarity">
    <text evidence="5 6">Belongs to the FtsA/MreB family.</text>
</comment>
<dbReference type="RefSeq" id="WP_284937780.1">
    <property type="nucleotide sequence ID" value="NZ_JANURM010000008.1"/>
</dbReference>
<keyword evidence="2 5" id="KW-0132">Cell division</keyword>
<dbReference type="HAMAP" id="MF_02033">
    <property type="entry name" value="FtsA"/>
    <property type="match status" value="1"/>
</dbReference>
<dbReference type="PANTHER" id="PTHR32432:SF4">
    <property type="entry name" value="CELL DIVISION PROTEIN FTSA"/>
    <property type="match status" value="1"/>
</dbReference>
<dbReference type="PIRSF" id="PIRSF003101">
    <property type="entry name" value="FtsA"/>
    <property type="match status" value="1"/>
</dbReference>
<dbReference type="Gene3D" id="3.30.420.40">
    <property type="match status" value="2"/>
</dbReference>
<dbReference type="InterPro" id="IPR020823">
    <property type="entry name" value="Cell_div_FtsA"/>
</dbReference>
<keyword evidence="1 5" id="KW-1003">Cell membrane</keyword>
<dbReference type="InterPro" id="IPR043129">
    <property type="entry name" value="ATPase_NBD"/>
</dbReference>
<keyword evidence="9" id="KW-1185">Reference proteome</keyword>
<evidence type="ECO:0000256" key="6">
    <source>
        <dbReference type="PIRNR" id="PIRNR003101"/>
    </source>
</evidence>
<dbReference type="SUPFAM" id="SSF53067">
    <property type="entry name" value="Actin-like ATPase domain"/>
    <property type="match status" value="2"/>
</dbReference>